<evidence type="ECO:0000313" key="1">
    <source>
        <dbReference type="EMBL" id="GFQ90424.1"/>
    </source>
</evidence>
<name>A0A8X6KYX9_TRICU</name>
<dbReference type="AlphaFoldDB" id="A0A8X6KYX9"/>
<gene>
    <name evidence="1" type="primary">AVEN_46861_1</name>
    <name evidence="1" type="ORF">TNCT_366071</name>
</gene>
<dbReference type="EMBL" id="BMAO01033566">
    <property type="protein sequence ID" value="GFQ90424.1"/>
    <property type="molecule type" value="Genomic_DNA"/>
</dbReference>
<sequence length="338" mass="40526">MNFIHSLEHLALSKVAVEIYTSPEVREYERKLVQPFYYTYNAFWEPFVWEKVSSWVPFEVIQDKIVGAIKPLSNELLMWKADHCKILGPNAEEKISFCWKPEGTIDRLETAKSLIHDKDFTIGQRFILACYYWLKDEAIQLWEKMSPSDFESVEEILICGIFARGLPTILEQWIKWLGDGADCEKYYVYIGKLIQYHIKVPPPADLWQKLTREFPTERALYILEEHWQSSFGRNYLSKMNTTQQMKIFKQASFKTARLFLNWPLQCRFLEVTKCLREYFTEEVYISIFKVIVREKINRQFRDFDYKGLLKNLWRQSSQKVKEYAINHPESEKFIEYIY</sequence>
<evidence type="ECO:0000313" key="2">
    <source>
        <dbReference type="Proteomes" id="UP000887116"/>
    </source>
</evidence>
<accession>A0A8X6KYX9</accession>
<comment type="caution">
    <text evidence="1">The sequence shown here is derived from an EMBL/GenBank/DDBJ whole genome shotgun (WGS) entry which is preliminary data.</text>
</comment>
<keyword evidence="2" id="KW-1185">Reference proteome</keyword>
<proteinExistence type="predicted"/>
<dbReference type="Proteomes" id="UP000887116">
    <property type="component" value="Unassembled WGS sequence"/>
</dbReference>
<dbReference type="OrthoDB" id="6431952at2759"/>
<protein>
    <submittedName>
        <fullName evidence="1">Uncharacterized protein</fullName>
    </submittedName>
</protein>
<reference evidence="1" key="1">
    <citation type="submission" date="2020-07" db="EMBL/GenBank/DDBJ databases">
        <title>Multicomponent nature underlies the extraordinary mechanical properties of spider dragline silk.</title>
        <authorList>
            <person name="Kono N."/>
            <person name="Nakamura H."/>
            <person name="Mori M."/>
            <person name="Yoshida Y."/>
            <person name="Ohtoshi R."/>
            <person name="Malay A.D."/>
            <person name="Moran D.A.P."/>
            <person name="Tomita M."/>
            <person name="Numata K."/>
            <person name="Arakawa K."/>
        </authorList>
    </citation>
    <scope>NUCLEOTIDE SEQUENCE</scope>
</reference>
<organism evidence="1 2">
    <name type="scientific">Trichonephila clavata</name>
    <name type="common">Joro spider</name>
    <name type="synonym">Nephila clavata</name>
    <dbReference type="NCBI Taxonomy" id="2740835"/>
    <lineage>
        <taxon>Eukaryota</taxon>
        <taxon>Metazoa</taxon>
        <taxon>Ecdysozoa</taxon>
        <taxon>Arthropoda</taxon>
        <taxon>Chelicerata</taxon>
        <taxon>Arachnida</taxon>
        <taxon>Araneae</taxon>
        <taxon>Araneomorphae</taxon>
        <taxon>Entelegynae</taxon>
        <taxon>Araneoidea</taxon>
        <taxon>Nephilidae</taxon>
        <taxon>Trichonephila</taxon>
    </lineage>
</organism>